<evidence type="ECO:0000256" key="4">
    <source>
        <dbReference type="ARBA" id="ARBA00022640"/>
    </source>
</evidence>
<dbReference type="Gene3D" id="1.10.1070.11">
    <property type="entry name" value="Phosphatidylinositol 3-/4-kinase, catalytic domain"/>
    <property type="match status" value="1"/>
</dbReference>
<keyword evidence="3" id="KW-0150">Chloroplast</keyword>
<proteinExistence type="inferred from homology"/>
<evidence type="ECO:0000256" key="1">
    <source>
        <dbReference type="ARBA" id="ARBA00004229"/>
    </source>
</evidence>
<dbReference type="Pfam" id="PF00504">
    <property type="entry name" value="Chloroa_b-bind"/>
    <property type="match status" value="1"/>
</dbReference>
<dbReference type="Proteomes" id="UP001530293">
    <property type="component" value="Unassembled WGS sequence"/>
</dbReference>
<dbReference type="InterPro" id="IPR036940">
    <property type="entry name" value="PI3/4_kinase_cat_sf"/>
</dbReference>
<gene>
    <name evidence="11" type="ORF">ACHAWU_008720</name>
</gene>
<organism evidence="11 12">
    <name type="scientific">Discostella pseudostelligera</name>
    <dbReference type="NCBI Taxonomy" id="259834"/>
    <lineage>
        <taxon>Eukaryota</taxon>
        <taxon>Sar</taxon>
        <taxon>Stramenopiles</taxon>
        <taxon>Ochrophyta</taxon>
        <taxon>Bacillariophyta</taxon>
        <taxon>Coscinodiscophyceae</taxon>
        <taxon>Thalassiosirophycidae</taxon>
        <taxon>Stephanodiscales</taxon>
        <taxon>Stephanodiscaceae</taxon>
        <taxon>Discostella</taxon>
    </lineage>
</organism>
<evidence type="ECO:0000256" key="6">
    <source>
        <dbReference type="ARBA" id="ARBA00022777"/>
    </source>
</evidence>
<feature type="compositionally biased region" description="Low complexity" evidence="8">
    <location>
        <begin position="324"/>
        <end position="333"/>
    </location>
</feature>
<dbReference type="GO" id="GO:0030076">
    <property type="term" value="C:light-harvesting complex"/>
    <property type="evidence" value="ECO:0007669"/>
    <property type="project" value="UniProtKB-KW"/>
</dbReference>
<keyword evidence="9" id="KW-0732">Signal</keyword>
<dbReference type="CDD" id="cd05168">
    <property type="entry name" value="PI4Kc_III_beta"/>
    <property type="match status" value="1"/>
</dbReference>
<dbReference type="SUPFAM" id="SSF56112">
    <property type="entry name" value="Protein kinase-like (PK-like)"/>
    <property type="match status" value="1"/>
</dbReference>
<protein>
    <recommendedName>
        <fullName evidence="10">PI3K/PI4K catalytic domain-containing protein</fullName>
    </recommendedName>
</protein>
<reference evidence="11 12" key="1">
    <citation type="submission" date="2024-10" db="EMBL/GenBank/DDBJ databases">
        <title>Updated reference genomes for cyclostephanoid diatoms.</title>
        <authorList>
            <person name="Roberts W.R."/>
            <person name="Alverson A.J."/>
        </authorList>
    </citation>
    <scope>NUCLEOTIDE SEQUENCE [LARGE SCALE GENOMIC DNA]</scope>
    <source>
        <strain evidence="11 12">AJA232-27</strain>
    </source>
</reference>
<dbReference type="PANTHER" id="PTHR10048:SF22">
    <property type="entry name" value="PHOSPHATIDYLINOSITOL 4-KINASE BETA"/>
    <property type="match status" value="1"/>
</dbReference>
<feature type="region of interest" description="Disordered" evidence="8">
    <location>
        <begin position="1091"/>
        <end position="1120"/>
    </location>
</feature>
<keyword evidence="6" id="KW-0418">Kinase</keyword>
<evidence type="ECO:0000259" key="10">
    <source>
        <dbReference type="PROSITE" id="PS50290"/>
    </source>
</evidence>
<keyword evidence="12" id="KW-1185">Reference proteome</keyword>
<evidence type="ECO:0000256" key="5">
    <source>
        <dbReference type="ARBA" id="ARBA00022679"/>
    </source>
</evidence>
<feature type="chain" id="PRO_5044767065" description="PI3K/PI4K catalytic domain-containing protein" evidence="9">
    <location>
        <begin position="20"/>
        <end position="1778"/>
    </location>
</feature>
<name>A0ABD3MAY5_9STRA</name>
<evidence type="ECO:0000256" key="8">
    <source>
        <dbReference type="SAM" id="MobiDB-lite"/>
    </source>
</evidence>
<dbReference type="Gene3D" id="3.30.1010.10">
    <property type="entry name" value="Phosphatidylinositol 3-kinase Catalytic Subunit, Chain A, domain 4"/>
    <property type="match status" value="1"/>
</dbReference>
<feature type="compositionally biased region" description="Acidic residues" evidence="8">
    <location>
        <begin position="426"/>
        <end position="439"/>
    </location>
</feature>
<feature type="signal peptide" evidence="9">
    <location>
        <begin position="1"/>
        <end position="19"/>
    </location>
</feature>
<feature type="compositionally biased region" description="Basic and acidic residues" evidence="8">
    <location>
        <begin position="633"/>
        <end position="642"/>
    </location>
</feature>
<dbReference type="InterPro" id="IPR011009">
    <property type="entry name" value="Kinase-like_dom_sf"/>
</dbReference>
<feature type="region of interest" description="Disordered" evidence="8">
    <location>
        <begin position="409"/>
        <end position="443"/>
    </location>
</feature>
<keyword evidence="5" id="KW-0808">Transferase</keyword>
<comment type="subcellular location">
    <subcellularLocation>
        <location evidence="1">Plastid</location>
        <location evidence="1">Chloroplast</location>
    </subcellularLocation>
</comment>
<dbReference type="InterPro" id="IPR018936">
    <property type="entry name" value="PI3/4_kinase_CS"/>
</dbReference>
<evidence type="ECO:0000256" key="7">
    <source>
        <dbReference type="ARBA" id="ARBA00023243"/>
    </source>
</evidence>
<dbReference type="SUPFAM" id="SSF103511">
    <property type="entry name" value="Chlorophyll a-b binding protein"/>
    <property type="match status" value="1"/>
</dbReference>
<dbReference type="PANTHER" id="PTHR10048">
    <property type="entry name" value="PHOSPHATIDYLINOSITOL KINASE"/>
    <property type="match status" value="1"/>
</dbReference>
<dbReference type="PROSITE" id="PS00915">
    <property type="entry name" value="PI3_4_KINASE_1"/>
    <property type="match status" value="1"/>
</dbReference>
<comment type="similarity">
    <text evidence="2">Belongs to the fucoxanthin chlorophyll protein family.</text>
</comment>
<keyword evidence="4" id="KW-0934">Plastid</keyword>
<dbReference type="Pfam" id="PF00454">
    <property type="entry name" value="PI3_PI4_kinase"/>
    <property type="match status" value="1"/>
</dbReference>
<dbReference type="GO" id="GO:0016301">
    <property type="term" value="F:kinase activity"/>
    <property type="evidence" value="ECO:0007669"/>
    <property type="project" value="UniProtKB-KW"/>
</dbReference>
<evidence type="ECO:0000313" key="11">
    <source>
        <dbReference type="EMBL" id="KAL3759111.1"/>
    </source>
</evidence>
<feature type="region of interest" description="Disordered" evidence="8">
    <location>
        <begin position="487"/>
        <end position="507"/>
    </location>
</feature>
<evidence type="ECO:0000256" key="3">
    <source>
        <dbReference type="ARBA" id="ARBA00022528"/>
    </source>
</evidence>
<feature type="compositionally biased region" description="Polar residues" evidence="8">
    <location>
        <begin position="334"/>
        <end position="349"/>
    </location>
</feature>
<evidence type="ECO:0000313" key="12">
    <source>
        <dbReference type="Proteomes" id="UP001530293"/>
    </source>
</evidence>
<dbReference type="InterPro" id="IPR022796">
    <property type="entry name" value="Chloroa_b-bind"/>
</dbReference>
<evidence type="ECO:0000256" key="9">
    <source>
        <dbReference type="SAM" id="SignalP"/>
    </source>
</evidence>
<dbReference type="PROSITE" id="PS50290">
    <property type="entry name" value="PI3_4_KINASE_3"/>
    <property type="match status" value="1"/>
</dbReference>
<feature type="region of interest" description="Disordered" evidence="8">
    <location>
        <begin position="317"/>
        <end position="349"/>
    </location>
</feature>
<sequence length="1778" mass="194617">MKLASSLSLASLPLTAAFATPRASTSSNVAVKNILNAEAAVTALPSPDKPIFDPLGLYPSNSPERLAGLIQPLEASFASTFQDNNDNVDTKKQVFDPLRLYTDQSQVQSSSDETTGTSTMKMSASLPFLPRPALLDGTLPGDRGFDPFNFASDDNALQWQRKAELKHGRLAMLASVGWPMAELFHLNLAETFDLPYSLASGGRVPSILNDGLAHADFPVFWIAVLSAAAAIEILESVGETQYPVEMGLDIMSMDEEDVEEKPSFFMQEAEIFNGRLGMLAITTFAIQECLQNSAVMFGLMPRSEIRIVGASAWNPPTRARRKLSSSSPAAASSTNNTNKVASEANSTGTSTSLKSLDFLIVTYCGTHVRCSAPTTLDKEEWLAALHSGLEGSILENRIETFMVLSNRHKQQDPSVVEFSRQRSLDDISETESNAGDDTDDLRNKSDRMVQSAIASAVSAFEAESSSRPLLPPLPRAEVRQLKKSSTSLVEGDSSATPFHSEFGGSNAVEATTPNLPLTGYISPCDDRSAPPSDIHCFACGRYPPEHAMRIDASPLPEYGMEVRVDLCHDCSIAEGVLRHVRYLEGLYEADARDRAAIRMAWAEVKEVVDRQKWENAGLEGEVPNGDATLSNGDNHESTKLEESTTGASNVTFDAFLEDALLELVSSENFVAYRLSSNTVDYLCKGLEMHRNDCAQHFVESIEECAQAAGSSCFFGGREIELAAVQNTDRTNEAISMKKESFKVAGDMSAALKLLYQYALPSESRNLPPTSHLRSSRLRDDADMLVAILEFFLDLCEQGQIDAIAFFWPQLCHIHMQMLPPRDTEEMIRVELMEDFLLTVSIRYSVHLALNLVWGLTADLEEGLGSSTSSNSVTRRRSFAILRFVSELESLLFDFEGGWGGGGVSLRGMLTPTQHQATLLRDAMSLVQLRRRFGSHFLTRSVRLDNLRIEALERLEKIPLSGDNVARKASIAQNAAYFSSQITFARKLGDIAEKLRFMRVEKRSEALRRELKEINESEKMLGGDPLNRMCKSGKFQKTVHIPIDEGHVFRSKARTPVLLLAELVEDPPKPISVTVRNGIDITGTIEKVYDDLDPIIGGHRPESDHDSSSQASPTASSTEKICTPIDQDQREMEVDLCPESPSRLPIEASTTTPGLSSKLLTLTPKVSDATNVTEEGKEMMADMIATLMTNKPHNLQVPFMDESDPDSDGNHASEVKISHQNTVLTNGGECIVTVHPTPVANETASSEAECDDARKLSALGSVLQVKANLSSADFSKSSGLHLTADGQFRRDVLFAIMERGMRGNNIIAKGAATAARRAIQSMDRKRALALMNEPSADMELSGRKGSVKGDISINASADEGEVIEALRLLIIQNQVAQENLSTENPAKSNRTRSGSVEVDAGTELTDRPQKGVDAGEVDHRLAGCGRISTSVLSALRLWKGGIVSNGELLVLVHKDLQFLKHSAAFGSTDENNLIEDSAFWGRFSYGERWAEKKARLAASSPHGSLPQWNLIGFIVKSNDDLRQEAFVMQLIVLCEEAFRTAGLDLWVHPYHIVATGLSTGIIECVKDAMSFDSLKKRPGYGSDGLVGHFQRMTEIAADPFKALNEAKQNFVSSLAAYSLMSYLFMFKDRHNGNLLLDTAGHVIHIDFGFVFGIAPGGSFSLEQSTPFKLTEEMLEVMGGIGSPLFSEFVTLFCCGFLALQAHADTFLTVVEVTCRGSNFNCFDGKDPGEVVSKLRERFCPDLNKSQTVAYALDLIKFATASYGTKQYDYYQYLSQGIAT</sequence>
<dbReference type="InterPro" id="IPR000403">
    <property type="entry name" value="PI3/4_kinase_cat_dom"/>
</dbReference>
<feature type="region of interest" description="Disordered" evidence="8">
    <location>
        <begin position="1378"/>
        <end position="1411"/>
    </location>
</feature>
<dbReference type="EMBL" id="JALLBG020000214">
    <property type="protein sequence ID" value="KAL3759111.1"/>
    <property type="molecule type" value="Genomic_DNA"/>
</dbReference>
<dbReference type="InterPro" id="IPR015433">
    <property type="entry name" value="PI3/4_kinase"/>
</dbReference>
<dbReference type="InterPro" id="IPR057754">
    <property type="entry name" value="PI4-kinase_beta/PIK1_cat"/>
</dbReference>
<dbReference type="Gene3D" id="1.10.3460.10">
    <property type="entry name" value="Chlorophyll a/b binding protein domain"/>
    <property type="match status" value="1"/>
</dbReference>
<feature type="compositionally biased region" description="Polar residues" evidence="8">
    <location>
        <begin position="1378"/>
        <end position="1393"/>
    </location>
</feature>
<comment type="caution">
    <text evidence="11">The sequence shown here is derived from an EMBL/GenBank/DDBJ whole genome shotgun (WGS) entry which is preliminary data.</text>
</comment>
<evidence type="ECO:0000256" key="2">
    <source>
        <dbReference type="ARBA" id="ARBA00005933"/>
    </source>
</evidence>
<dbReference type="SMART" id="SM00146">
    <property type="entry name" value="PI3Kc"/>
    <property type="match status" value="1"/>
</dbReference>
<accession>A0ABD3MAY5</accession>
<feature type="domain" description="PI3K/PI4K catalytic" evidence="10">
    <location>
        <begin position="1486"/>
        <end position="1762"/>
    </location>
</feature>
<feature type="compositionally biased region" description="Low complexity" evidence="8">
    <location>
        <begin position="1107"/>
        <end position="1117"/>
    </location>
</feature>
<feature type="compositionally biased region" description="Polar residues" evidence="8">
    <location>
        <begin position="487"/>
        <end position="497"/>
    </location>
</feature>
<dbReference type="GO" id="GO:0009507">
    <property type="term" value="C:chloroplast"/>
    <property type="evidence" value="ECO:0007669"/>
    <property type="project" value="UniProtKB-SubCell"/>
</dbReference>
<feature type="region of interest" description="Disordered" evidence="8">
    <location>
        <begin position="615"/>
        <end position="644"/>
    </location>
</feature>
<keyword evidence="7" id="KW-0437">Light-harvesting polypeptide</keyword>